<dbReference type="SUPFAM" id="SSF53187">
    <property type="entry name" value="Zn-dependent exopeptidases"/>
    <property type="match status" value="1"/>
</dbReference>
<keyword evidence="3" id="KW-0862">Zinc</keyword>
<feature type="binding site" evidence="4">
    <location>
        <position position="282"/>
    </location>
    <ligand>
        <name>allantoate</name>
        <dbReference type="ChEBI" id="CHEBI:17536"/>
    </ligand>
</feature>
<dbReference type="PIRSF" id="PIRSF001235">
    <property type="entry name" value="Amidase_carbamoylase"/>
    <property type="match status" value="1"/>
</dbReference>
<dbReference type="EMBL" id="JAERWL010000009">
    <property type="protein sequence ID" value="MBM9477026.1"/>
    <property type="molecule type" value="Genomic_DNA"/>
</dbReference>
<comment type="caution">
    <text evidence="5">The sequence shown here is derived from an EMBL/GenBank/DDBJ whole genome shotgun (WGS) entry which is preliminary data.</text>
</comment>
<comment type="cofactor">
    <cofactor evidence="3">
        <name>Zn(2+)</name>
        <dbReference type="ChEBI" id="CHEBI:29105"/>
    </cofactor>
    <text evidence="3">Binds 2 Zn(2+) ions per subunit.</text>
</comment>
<proteinExistence type="inferred from homology"/>
<evidence type="ECO:0000313" key="5">
    <source>
        <dbReference type="EMBL" id="MBM9477026.1"/>
    </source>
</evidence>
<evidence type="ECO:0000313" key="6">
    <source>
        <dbReference type="Proteomes" id="UP000663801"/>
    </source>
</evidence>
<dbReference type="Gene3D" id="3.40.630.10">
    <property type="entry name" value="Zn peptidases"/>
    <property type="match status" value="1"/>
</dbReference>
<dbReference type="SUPFAM" id="SSF55031">
    <property type="entry name" value="Bacterial exopeptidase dimerisation domain"/>
    <property type="match status" value="1"/>
</dbReference>
<evidence type="ECO:0000256" key="4">
    <source>
        <dbReference type="PIRSR" id="PIRSR001235-2"/>
    </source>
</evidence>
<sequence>MVKHEWVSPDASRFASAWSDLAGIGRDHRRGGYSRHGFDDADLHSRAWFVEQAQRRGLDVETDRNGNLWAWWGEPGVGAVVTGSHLDSVPGGGAFDGPLGVVSALLAVDELKVRGVAPARPFAVACFVEEEGGRFGLPCLGSRLLTGAVDPDAVRRLHDPDGVSLADAAARAGVDPAGMGPDPARLAGIGTFLELHVEQGRLLRAADPTAAVAVGSEIVAHGRWRFTVTGQGNHAGTTAAADRRDPMIPAAAIVPAARRAMQRFQGAVATVGRIVPVPGGTNVIAFSVQVWLDARYGDTASTAALVDAITADVRLEAEAEGCTVVVQRESLSDRVVFDPALGVSLSERLGVPIVPTGAGHDAGVLAAHVPSAMLFVRNPTGISHAPEEHAETADCLVGVTALADCLADLLL</sequence>
<feature type="binding site" evidence="3">
    <location>
        <position position="196"/>
    </location>
    <ligand>
        <name>Zn(2+)</name>
        <dbReference type="ChEBI" id="CHEBI:29105"/>
        <label>1</label>
    </ligand>
</feature>
<feature type="binding site" evidence="4">
    <location>
        <position position="295"/>
    </location>
    <ligand>
        <name>allantoate</name>
        <dbReference type="ChEBI" id="CHEBI:17536"/>
    </ligand>
</feature>
<dbReference type="GO" id="GO:0046872">
    <property type="term" value="F:metal ion binding"/>
    <property type="evidence" value="ECO:0007669"/>
    <property type="project" value="UniProtKB-KW"/>
</dbReference>
<evidence type="ECO:0000256" key="3">
    <source>
        <dbReference type="PIRSR" id="PIRSR001235-1"/>
    </source>
</evidence>
<evidence type="ECO:0000256" key="1">
    <source>
        <dbReference type="ARBA" id="ARBA00006153"/>
    </source>
</evidence>
<accession>A0A938YM18</accession>
<feature type="binding site" evidence="3">
    <location>
        <position position="96"/>
    </location>
    <ligand>
        <name>Zn(2+)</name>
        <dbReference type="ChEBI" id="CHEBI:29105"/>
        <label>2</label>
    </ligand>
</feature>
<keyword evidence="6" id="KW-1185">Reference proteome</keyword>
<evidence type="ECO:0000256" key="2">
    <source>
        <dbReference type="ARBA" id="ARBA00022801"/>
    </source>
</evidence>
<dbReference type="NCBIfam" id="NF006770">
    <property type="entry name" value="PRK09290.1-4"/>
    <property type="match status" value="1"/>
</dbReference>
<dbReference type="PANTHER" id="PTHR32494">
    <property type="entry name" value="ALLANTOATE DEIMINASE-RELATED"/>
    <property type="match status" value="1"/>
</dbReference>
<dbReference type="NCBIfam" id="TIGR01879">
    <property type="entry name" value="hydantase"/>
    <property type="match status" value="1"/>
</dbReference>
<dbReference type="InterPro" id="IPR036264">
    <property type="entry name" value="Bact_exopeptidase_dim_dom"/>
</dbReference>
<dbReference type="InterPro" id="IPR002933">
    <property type="entry name" value="Peptidase_M20"/>
</dbReference>
<keyword evidence="2" id="KW-0378">Hydrolase</keyword>
<feature type="binding site" evidence="3">
    <location>
        <position position="85"/>
    </location>
    <ligand>
        <name>Zn(2+)</name>
        <dbReference type="ChEBI" id="CHEBI:29105"/>
        <label>1</label>
    </ligand>
</feature>
<dbReference type="Proteomes" id="UP000663801">
    <property type="component" value="Unassembled WGS sequence"/>
</dbReference>
<name>A0A938YM18_9ACTN</name>
<dbReference type="GO" id="GO:0016813">
    <property type="term" value="F:hydrolase activity, acting on carbon-nitrogen (but not peptide) bonds, in linear amidines"/>
    <property type="evidence" value="ECO:0007669"/>
    <property type="project" value="InterPro"/>
</dbReference>
<feature type="binding site" evidence="3">
    <location>
        <position position="384"/>
    </location>
    <ligand>
        <name>Zn(2+)</name>
        <dbReference type="ChEBI" id="CHEBI:29105"/>
        <label>2</label>
    </ligand>
</feature>
<dbReference type="Gene3D" id="3.30.70.360">
    <property type="match status" value="1"/>
</dbReference>
<feature type="binding site" evidence="4">
    <location>
        <position position="223"/>
    </location>
    <ligand>
        <name>allantoate</name>
        <dbReference type="ChEBI" id="CHEBI:17536"/>
    </ligand>
</feature>
<reference evidence="5" key="1">
    <citation type="submission" date="2021-01" db="EMBL/GenBank/DDBJ databases">
        <title>KCTC 19127 draft genome.</title>
        <authorList>
            <person name="An D."/>
        </authorList>
    </citation>
    <scope>NUCLEOTIDE SEQUENCE</scope>
    <source>
        <strain evidence="5">KCTC 19127</strain>
    </source>
</reference>
<dbReference type="InterPro" id="IPR010158">
    <property type="entry name" value="Amidase_Cbmase"/>
</dbReference>
<dbReference type="PANTHER" id="PTHR32494:SF5">
    <property type="entry name" value="ALLANTOATE AMIDOHYDROLASE"/>
    <property type="match status" value="1"/>
</dbReference>
<comment type="similarity">
    <text evidence="1">Belongs to the peptidase M20 family.</text>
</comment>
<keyword evidence="3" id="KW-0479">Metal-binding</keyword>
<dbReference type="AlphaFoldDB" id="A0A938YM18"/>
<feature type="binding site" evidence="3">
    <location>
        <position position="96"/>
    </location>
    <ligand>
        <name>Zn(2+)</name>
        <dbReference type="ChEBI" id="CHEBI:29105"/>
        <label>1</label>
    </ligand>
</feature>
<dbReference type="Pfam" id="PF01546">
    <property type="entry name" value="Peptidase_M20"/>
    <property type="match status" value="1"/>
</dbReference>
<gene>
    <name evidence="5" type="ORF">JL107_11255</name>
</gene>
<feature type="binding site" evidence="3">
    <location>
        <position position="131"/>
    </location>
    <ligand>
        <name>Zn(2+)</name>
        <dbReference type="ChEBI" id="CHEBI:29105"/>
        <label>2</label>
    </ligand>
</feature>
<protein>
    <submittedName>
        <fullName evidence="5">Allantoate amidohydrolase</fullName>
    </submittedName>
</protein>
<organism evidence="5 6">
    <name type="scientific">Nakamurella flavida</name>
    <dbReference type="NCBI Taxonomy" id="363630"/>
    <lineage>
        <taxon>Bacteria</taxon>
        <taxon>Bacillati</taxon>
        <taxon>Actinomycetota</taxon>
        <taxon>Actinomycetes</taxon>
        <taxon>Nakamurellales</taxon>
        <taxon>Nakamurellaceae</taxon>
        <taxon>Nakamurella</taxon>
    </lineage>
</organism>